<evidence type="ECO:0000256" key="1">
    <source>
        <dbReference type="PROSITE-ProRule" id="PRU00023"/>
    </source>
</evidence>
<evidence type="ECO:0000256" key="2">
    <source>
        <dbReference type="SAM" id="MobiDB-lite"/>
    </source>
</evidence>
<feature type="repeat" description="ANK" evidence="1">
    <location>
        <begin position="64"/>
        <end position="96"/>
    </location>
</feature>
<dbReference type="Proteomes" id="UP000053240">
    <property type="component" value="Unassembled WGS sequence"/>
</dbReference>
<feature type="region of interest" description="Disordered" evidence="2">
    <location>
        <begin position="113"/>
        <end position="140"/>
    </location>
</feature>
<dbReference type="Pfam" id="PF00023">
    <property type="entry name" value="Ank"/>
    <property type="match status" value="1"/>
</dbReference>
<organism evidence="3 4">
    <name type="scientific">Papilio machaon</name>
    <name type="common">Old World swallowtail butterfly</name>
    <dbReference type="NCBI Taxonomy" id="76193"/>
    <lineage>
        <taxon>Eukaryota</taxon>
        <taxon>Metazoa</taxon>
        <taxon>Ecdysozoa</taxon>
        <taxon>Arthropoda</taxon>
        <taxon>Hexapoda</taxon>
        <taxon>Insecta</taxon>
        <taxon>Pterygota</taxon>
        <taxon>Neoptera</taxon>
        <taxon>Endopterygota</taxon>
        <taxon>Lepidoptera</taxon>
        <taxon>Glossata</taxon>
        <taxon>Ditrysia</taxon>
        <taxon>Papilionoidea</taxon>
        <taxon>Papilionidae</taxon>
        <taxon>Papilioninae</taxon>
        <taxon>Papilio</taxon>
    </lineage>
</organism>
<protein>
    <submittedName>
        <fullName evidence="3">Uncharacterized protein</fullName>
    </submittedName>
</protein>
<feature type="compositionally biased region" description="Acidic residues" evidence="2">
    <location>
        <begin position="120"/>
        <end position="140"/>
    </location>
</feature>
<dbReference type="InParanoid" id="A0A0N1IDZ2"/>
<dbReference type="STRING" id="76193.A0A0N1IDZ2"/>
<reference evidence="3 4" key="1">
    <citation type="journal article" date="2015" name="Nat. Commun.">
        <title>Outbred genome sequencing and CRISPR/Cas9 gene editing in butterflies.</title>
        <authorList>
            <person name="Li X."/>
            <person name="Fan D."/>
            <person name="Zhang W."/>
            <person name="Liu G."/>
            <person name="Zhang L."/>
            <person name="Zhao L."/>
            <person name="Fang X."/>
            <person name="Chen L."/>
            <person name="Dong Y."/>
            <person name="Chen Y."/>
            <person name="Ding Y."/>
            <person name="Zhao R."/>
            <person name="Feng M."/>
            <person name="Zhu Y."/>
            <person name="Feng Y."/>
            <person name="Jiang X."/>
            <person name="Zhu D."/>
            <person name="Xiang H."/>
            <person name="Feng X."/>
            <person name="Li S."/>
            <person name="Wang J."/>
            <person name="Zhang G."/>
            <person name="Kronforst M.R."/>
            <person name="Wang W."/>
        </authorList>
    </citation>
    <scope>NUCLEOTIDE SEQUENCE [LARGE SCALE GENOMIC DNA]</scope>
    <source>
        <strain evidence="3">Ya'a_city_454_Pm</strain>
        <tissue evidence="3">Whole body</tissue>
    </source>
</reference>
<name>A0A0N1IDZ2_PAPMA</name>
<gene>
    <name evidence="3" type="ORF">RR48_03534</name>
</gene>
<dbReference type="PROSITE" id="PS50088">
    <property type="entry name" value="ANK_REPEAT"/>
    <property type="match status" value="1"/>
</dbReference>
<dbReference type="PROSITE" id="PS50297">
    <property type="entry name" value="ANK_REP_REGION"/>
    <property type="match status" value="1"/>
</dbReference>
<keyword evidence="1" id="KW-0040">ANK repeat</keyword>
<dbReference type="Gene3D" id="1.25.40.20">
    <property type="entry name" value="Ankyrin repeat-containing domain"/>
    <property type="match status" value="1"/>
</dbReference>
<dbReference type="SMART" id="SM00248">
    <property type="entry name" value="ANK"/>
    <property type="match status" value="1"/>
</dbReference>
<proteinExistence type="predicted"/>
<evidence type="ECO:0000313" key="4">
    <source>
        <dbReference type="Proteomes" id="UP000053240"/>
    </source>
</evidence>
<dbReference type="AlphaFoldDB" id="A0A0N1IDZ2"/>
<dbReference type="SUPFAM" id="SSF48403">
    <property type="entry name" value="Ankyrin repeat"/>
    <property type="match status" value="1"/>
</dbReference>
<evidence type="ECO:0000313" key="3">
    <source>
        <dbReference type="EMBL" id="KPJ13326.1"/>
    </source>
</evidence>
<sequence>MNIASVSQTQRRNPRILKQIKVIDKVRTCLGAHLDNTKQKSHRETRLSNQLIIPRTDSWREGLAGWTALHIAARRGDARLCSALLQRGASPRARSMAGRTPRAMAARTAARHAFAALPTDDSDTDTDSEDDGDEMFDSDTESLFEKLKESANLINVA</sequence>
<dbReference type="EMBL" id="KQ460642">
    <property type="protein sequence ID" value="KPJ13326.1"/>
    <property type="molecule type" value="Genomic_DNA"/>
</dbReference>
<keyword evidence="4" id="KW-1185">Reference proteome</keyword>
<accession>A0A0N1IDZ2</accession>
<dbReference type="InterPro" id="IPR036770">
    <property type="entry name" value="Ankyrin_rpt-contain_sf"/>
</dbReference>
<dbReference type="InterPro" id="IPR002110">
    <property type="entry name" value="Ankyrin_rpt"/>
</dbReference>